<keyword evidence="2" id="KW-1133">Transmembrane helix</keyword>
<comment type="caution">
    <text evidence="3">The sequence shown here is derived from an EMBL/GenBank/DDBJ whole genome shotgun (WGS) entry which is preliminary data.</text>
</comment>
<gene>
    <name evidence="3" type="ORF">ACFSF0_00035</name>
</gene>
<protein>
    <submittedName>
        <fullName evidence="3">Low affinity iron permease family protein</fullName>
    </submittedName>
</protein>
<evidence type="ECO:0000313" key="3">
    <source>
        <dbReference type="EMBL" id="MFD1708985.1"/>
    </source>
</evidence>
<sequence>MAISPTVSHPRSRFARVSRKVSRIAGHSGSFVLACALVLIWAVTGPFFHFSETWQLVINTGTTIVTFLMVFLIQGSQNTETEALLQIKLDELIRAVDAARNRMLVLEDLDEAELDALRGQFVELAAKDRGEG</sequence>
<accession>A0ABW4KRV2</accession>
<evidence type="ECO:0000256" key="2">
    <source>
        <dbReference type="SAM" id="Phobius"/>
    </source>
</evidence>
<keyword evidence="2" id="KW-0812">Transmembrane</keyword>
<evidence type="ECO:0000313" key="4">
    <source>
        <dbReference type="Proteomes" id="UP001597304"/>
    </source>
</evidence>
<dbReference type="Pfam" id="PF04120">
    <property type="entry name" value="Iron_permease"/>
    <property type="match status" value="1"/>
</dbReference>
<feature type="transmembrane region" description="Helical" evidence="2">
    <location>
        <begin position="54"/>
        <end position="73"/>
    </location>
</feature>
<keyword evidence="2" id="KW-0472">Membrane</keyword>
<feature type="transmembrane region" description="Helical" evidence="2">
    <location>
        <begin position="21"/>
        <end position="42"/>
    </location>
</feature>
<dbReference type="RefSeq" id="WP_147914428.1">
    <property type="nucleotide sequence ID" value="NZ_JBHUEJ010000002.1"/>
</dbReference>
<evidence type="ECO:0000256" key="1">
    <source>
        <dbReference type="SAM" id="Coils"/>
    </source>
</evidence>
<keyword evidence="4" id="KW-1185">Reference proteome</keyword>
<dbReference type="InterPro" id="IPR007251">
    <property type="entry name" value="Iron_permease_Fet4"/>
</dbReference>
<dbReference type="Proteomes" id="UP001597304">
    <property type="component" value="Unassembled WGS sequence"/>
</dbReference>
<keyword evidence="1" id="KW-0175">Coiled coil</keyword>
<feature type="coiled-coil region" evidence="1">
    <location>
        <begin position="82"/>
        <end position="109"/>
    </location>
</feature>
<reference evidence="4" key="1">
    <citation type="journal article" date="2019" name="Int. J. Syst. Evol. Microbiol.">
        <title>The Global Catalogue of Microorganisms (GCM) 10K type strain sequencing project: providing services to taxonomists for standard genome sequencing and annotation.</title>
        <authorList>
            <consortium name="The Broad Institute Genomics Platform"/>
            <consortium name="The Broad Institute Genome Sequencing Center for Infectious Disease"/>
            <person name="Wu L."/>
            <person name="Ma J."/>
        </authorList>
    </citation>
    <scope>NUCLEOTIDE SEQUENCE [LARGE SCALE GENOMIC DNA]</scope>
    <source>
        <strain evidence="4">LMG 29247</strain>
    </source>
</reference>
<name>A0ABW4KRV2_9BURK</name>
<proteinExistence type="predicted"/>
<organism evidence="3 4">
    <name type="scientific">Ottowia flava</name>
    <dbReference type="NCBI Taxonomy" id="2675430"/>
    <lineage>
        <taxon>Bacteria</taxon>
        <taxon>Pseudomonadati</taxon>
        <taxon>Pseudomonadota</taxon>
        <taxon>Betaproteobacteria</taxon>
        <taxon>Burkholderiales</taxon>
        <taxon>Comamonadaceae</taxon>
        <taxon>Ottowia</taxon>
    </lineage>
</organism>
<dbReference type="EMBL" id="JBHUEJ010000002">
    <property type="protein sequence ID" value="MFD1708985.1"/>
    <property type="molecule type" value="Genomic_DNA"/>
</dbReference>